<dbReference type="Proteomes" id="UP001216907">
    <property type="component" value="Unassembled WGS sequence"/>
</dbReference>
<gene>
    <name evidence="2" type="ORF">PZE19_31050</name>
</gene>
<evidence type="ECO:0000313" key="2">
    <source>
        <dbReference type="EMBL" id="MDG3008227.1"/>
    </source>
</evidence>
<protein>
    <submittedName>
        <fullName evidence="2">Uncharacterized protein</fullName>
    </submittedName>
</protein>
<name>A0ABT6FKX2_9BACT</name>
<dbReference type="RefSeq" id="WP_277864554.1">
    <property type="nucleotide sequence ID" value="NZ_JARRAG010000004.1"/>
</dbReference>
<proteinExistence type="predicted"/>
<feature type="region of interest" description="Disordered" evidence="1">
    <location>
        <begin position="1"/>
        <end position="50"/>
    </location>
</feature>
<sequence length="100" mass="11098">MISSELKQGDADRLEEIRREKSAKGALRPVKAIVDRPPAPPASEPIREAPAPCAAVSPLHARRRRGRQTGRLDIPAFAVDDVGERLKVKRDRRWKAKEGA</sequence>
<comment type="caution">
    <text evidence="2">The sequence shown here is derived from an EMBL/GenBank/DDBJ whole genome shotgun (WGS) entry which is preliminary data.</text>
</comment>
<evidence type="ECO:0000256" key="1">
    <source>
        <dbReference type="SAM" id="MobiDB-lite"/>
    </source>
</evidence>
<keyword evidence="3" id="KW-1185">Reference proteome</keyword>
<dbReference type="EMBL" id="JARRAG010000004">
    <property type="protein sequence ID" value="MDG3008227.1"/>
    <property type="molecule type" value="Genomic_DNA"/>
</dbReference>
<feature type="compositionally biased region" description="Basic and acidic residues" evidence="1">
    <location>
        <begin position="7"/>
        <end position="23"/>
    </location>
</feature>
<accession>A0ABT6FKX2</accession>
<organism evidence="2 3">
    <name type="scientific">Paludisphaera mucosa</name>
    <dbReference type="NCBI Taxonomy" id="3030827"/>
    <lineage>
        <taxon>Bacteria</taxon>
        <taxon>Pseudomonadati</taxon>
        <taxon>Planctomycetota</taxon>
        <taxon>Planctomycetia</taxon>
        <taxon>Isosphaerales</taxon>
        <taxon>Isosphaeraceae</taxon>
        <taxon>Paludisphaera</taxon>
    </lineage>
</organism>
<evidence type="ECO:0000313" key="3">
    <source>
        <dbReference type="Proteomes" id="UP001216907"/>
    </source>
</evidence>
<reference evidence="2 3" key="1">
    <citation type="submission" date="2023-03" db="EMBL/GenBank/DDBJ databases">
        <title>Paludisphaera mucosa sp. nov. a novel planctomycete from northern fen.</title>
        <authorList>
            <person name="Ivanova A."/>
        </authorList>
    </citation>
    <scope>NUCLEOTIDE SEQUENCE [LARGE SCALE GENOMIC DNA]</scope>
    <source>
        <strain evidence="2 3">Pla2</strain>
    </source>
</reference>